<sequence>MVKKVNRYRDKPILVMVTSQEKKQIIANMRKSGLRTMTNYIRMMALNGRVIQIDFTTLKESLAETGQYVYELNKIGNNLNQIAHKLNQTDIVETEDVQFLVSEFAKIQKNYERSQRILLQEIQKITRSE</sequence>
<name>A0ABS3H214_9ENTE</name>
<reference evidence="1 2" key="1">
    <citation type="submission" date="2021-03" db="EMBL/GenBank/DDBJ databases">
        <title>Enterococcal diversity collection.</title>
        <authorList>
            <person name="Gilmore M.S."/>
            <person name="Schwartzman J."/>
            <person name="Van Tyne D."/>
            <person name="Martin M."/>
            <person name="Earl A.M."/>
            <person name="Manson A.L."/>
            <person name="Straub T."/>
            <person name="Salamzade R."/>
            <person name="Saavedra J."/>
            <person name="Lebreton F."/>
            <person name="Prichula J."/>
            <person name="Schaufler K."/>
            <person name="Gaca A."/>
            <person name="Sgardioli B."/>
            <person name="Wagenaar J."/>
            <person name="Strong T."/>
        </authorList>
    </citation>
    <scope>NUCLEOTIDE SEQUENCE [LARGE SCALE GENOMIC DNA]</scope>
    <source>
        <strain evidence="1 2">DIV0869a</strain>
    </source>
</reference>
<dbReference type="Proteomes" id="UP000664632">
    <property type="component" value="Unassembled WGS sequence"/>
</dbReference>
<dbReference type="Pfam" id="PF21983">
    <property type="entry name" value="NikA-like"/>
    <property type="match status" value="1"/>
</dbReference>
<comment type="caution">
    <text evidence="1">The sequence shown here is derived from an EMBL/GenBank/DDBJ whole genome shotgun (WGS) entry which is preliminary data.</text>
</comment>
<organism evidence="1 2">
    <name type="scientific">Candidatus Enterococcus ikei</name>
    <dbReference type="NCBI Taxonomy" id="2815326"/>
    <lineage>
        <taxon>Bacteria</taxon>
        <taxon>Bacillati</taxon>
        <taxon>Bacillota</taxon>
        <taxon>Bacilli</taxon>
        <taxon>Lactobacillales</taxon>
        <taxon>Enterococcaceae</taxon>
        <taxon>Enterococcus</taxon>
    </lineage>
</organism>
<dbReference type="InterPro" id="IPR053842">
    <property type="entry name" value="NikA-like"/>
</dbReference>
<evidence type="ECO:0000313" key="1">
    <source>
        <dbReference type="EMBL" id="MBO0441551.1"/>
    </source>
</evidence>
<protein>
    <submittedName>
        <fullName evidence="1">Plasmid mobilization relaxosome protein MobC</fullName>
    </submittedName>
</protein>
<accession>A0ABS3H214</accession>
<dbReference type="EMBL" id="JAFLWD010000037">
    <property type="protein sequence ID" value="MBO0441551.1"/>
    <property type="molecule type" value="Genomic_DNA"/>
</dbReference>
<evidence type="ECO:0000313" key="2">
    <source>
        <dbReference type="Proteomes" id="UP000664632"/>
    </source>
</evidence>
<proteinExistence type="predicted"/>
<keyword evidence="2" id="KW-1185">Reference proteome</keyword>
<gene>
    <name evidence="1" type="primary">mobC</name>
    <name evidence="1" type="ORF">JZO69_14380</name>
</gene>
<dbReference type="RefSeq" id="WP_207113527.1">
    <property type="nucleotide sequence ID" value="NZ_JAFLWD010000037.1"/>
</dbReference>